<dbReference type="SUPFAM" id="SSF54427">
    <property type="entry name" value="NTF2-like"/>
    <property type="match status" value="1"/>
</dbReference>
<dbReference type="EMBL" id="JAWCUI010000070">
    <property type="protein sequence ID" value="KAL1889729.1"/>
    <property type="molecule type" value="Genomic_DNA"/>
</dbReference>
<dbReference type="Proteomes" id="UP001583186">
    <property type="component" value="Unassembled WGS sequence"/>
</dbReference>
<protein>
    <recommendedName>
        <fullName evidence="1">SnoaL-like domain-containing protein</fullName>
    </recommendedName>
</protein>
<accession>A0ABR3YQS5</accession>
<dbReference type="Gene3D" id="3.10.450.50">
    <property type="match status" value="1"/>
</dbReference>
<feature type="domain" description="SnoaL-like" evidence="1">
    <location>
        <begin position="12"/>
        <end position="130"/>
    </location>
</feature>
<comment type="caution">
    <text evidence="2">The sequence shown here is derived from an EMBL/GenBank/DDBJ whole genome shotgun (WGS) entry which is preliminary data.</text>
</comment>
<reference evidence="2 3" key="1">
    <citation type="journal article" date="2024" name="IMA Fungus">
        <title>IMA Genome - F19 : A genome assembly and annotation guide to empower mycologists, including annotated draft genome sequences of Ceratocystis pirilliformis, Diaporthe australafricana, Fusarium ophioides, Paecilomyces lecythidis, and Sporothrix stenoceras.</title>
        <authorList>
            <person name="Aylward J."/>
            <person name="Wilson A.M."/>
            <person name="Visagie C.M."/>
            <person name="Spraker J."/>
            <person name="Barnes I."/>
            <person name="Buitendag C."/>
            <person name="Ceriani C."/>
            <person name="Del Mar Angel L."/>
            <person name="du Plessis D."/>
            <person name="Fuchs T."/>
            <person name="Gasser K."/>
            <person name="Kramer D."/>
            <person name="Li W."/>
            <person name="Munsamy K."/>
            <person name="Piso A."/>
            <person name="Price J.L."/>
            <person name="Sonnekus B."/>
            <person name="Thomas C."/>
            <person name="van der Nest A."/>
            <person name="van Dijk A."/>
            <person name="van Heerden A."/>
            <person name="van Vuuren N."/>
            <person name="Yilmaz N."/>
            <person name="Duong T.A."/>
            <person name="van der Merwe N.A."/>
            <person name="Wingfield M.J."/>
            <person name="Wingfield B.D."/>
        </authorList>
    </citation>
    <scope>NUCLEOTIDE SEQUENCE [LARGE SCALE GENOMIC DNA]</scope>
    <source>
        <strain evidence="2 3">CMW 5346</strain>
    </source>
</reference>
<dbReference type="Pfam" id="PF13577">
    <property type="entry name" value="SnoaL_4"/>
    <property type="match status" value="1"/>
</dbReference>
<organism evidence="2 3">
    <name type="scientific">Sporothrix stenoceras</name>
    <dbReference type="NCBI Taxonomy" id="5173"/>
    <lineage>
        <taxon>Eukaryota</taxon>
        <taxon>Fungi</taxon>
        <taxon>Dikarya</taxon>
        <taxon>Ascomycota</taxon>
        <taxon>Pezizomycotina</taxon>
        <taxon>Sordariomycetes</taxon>
        <taxon>Sordariomycetidae</taxon>
        <taxon>Ophiostomatales</taxon>
        <taxon>Ophiostomataceae</taxon>
        <taxon>Sporothrix</taxon>
    </lineage>
</organism>
<gene>
    <name evidence="2" type="ORF">Sste5346_008715</name>
</gene>
<dbReference type="InterPro" id="IPR032710">
    <property type="entry name" value="NTF2-like_dom_sf"/>
</dbReference>
<dbReference type="InterPro" id="IPR037401">
    <property type="entry name" value="SnoaL-like"/>
</dbReference>
<name>A0ABR3YQS5_9PEZI</name>
<evidence type="ECO:0000313" key="3">
    <source>
        <dbReference type="Proteomes" id="UP001583186"/>
    </source>
</evidence>
<evidence type="ECO:0000259" key="1">
    <source>
        <dbReference type="Pfam" id="PF13577"/>
    </source>
</evidence>
<evidence type="ECO:0000313" key="2">
    <source>
        <dbReference type="EMBL" id="KAL1889729.1"/>
    </source>
</evidence>
<sequence>MLSLDTPGSPERAAALADIHAVLHGYAFMARDKALFAEMAKFFWPDGWFRFPSGHAVRPTDINLIVQGDEAEYIRHHITTINVQFTSDNEAHVNAQFFATTHLSFYDHWGAWVDDFRRDANGEWRIADRTIVLEGTAPGGWGEAKLGKFVKRE</sequence>
<keyword evidence="3" id="KW-1185">Reference proteome</keyword>
<proteinExistence type="predicted"/>